<dbReference type="Pfam" id="PF12796">
    <property type="entry name" value="Ank_2"/>
    <property type="match status" value="2"/>
</dbReference>
<evidence type="ECO:0000256" key="4">
    <source>
        <dbReference type="ARBA" id="ARBA00023043"/>
    </source>
</evidence>
<keyword evidence="7" id="KW-1185">Reference proteome</keyword>
<dbReference type="InterPro" id="IPR002110">
    <property type="entry name" value="Ankyrin_rpt"/>
</dbReference>
<dbReference type="PROSITE" id="PS50297">
    <property type="entry name" value="ANK_REP_REGION"/>
    <property type="match status" value="1"/>
</dbReference>
<proteinExistence type="inferred from homology"/>
<evidence type="ECO:0000256" key="3">
    <source>
        <dbReference type="ARBA" id="ARBA00022786"/>
    </source>
</evidence>
<dbReference type="Gene3D" id="1.25.40.10">
    <property type="entry name" value="Tetratricopeptide repeat domain"/>
    <property type="match status" value="1"/>
</dbReference>
<evidence type="ECO:0000256" key="1">
    <source>
        <dbReference type="ARBA" id="ARBA00004906"/>
    </source>
</evidence>
<protein>
    <submittedName>
        <fullName evidence="8 9">Protein fem-1 homolog C-like</fullName>
    </submittedName>
</protein>
<evidence type="ECO:0000313" key="8">
    <source>
        <dbReference type="RefSeq" id="XP_022340794.1"/>
    </source>
</evidence>
<name>A0A8B8ELL4_CRAVI</name>
<comment type="pathway">
    <text evidence="1">Protein modification; protein ubiquitination.</text>
</comment>
<dbReference type="SUPFAM" id="SSF48403">
    <property type="entry name" value="Ankyrin repeat"/>
    <property type="match status" value="2"/>
</dbReference>
<dbReference type="AlphaFoldDB" id="A0A8B8ELL4"/>
<keyword evidence="2" id="KW-0677">Repeat</keyword>
<dbReference type="InterPro" id="IPR011990">
    <property type="entry name" value="TPR-like_helical_dom_sf"/>
</dbReference>
<evidence type="ECO:0000256" key="6">
    <source>
        <dbReference type="PROSITE-ProRule" id="PRU00023"/>
    </source>
</evidence>
<accession>A0A8B8ELL4</accession>
<dbReference type="KEGG" id="cvn:111135222"/>
<keyword evidence="4 6" id="KW-0040">ANK repeat</keyword>
<dbReference type="SMART" id="SM00248">
    <property type="entry name" value="ANK"/>
    <property type="match status" value="8"/>
</dbReference>
<feature type="repeat" description="ANK" evidence="6">
    <location>
        <begin position="131"/>
        <end position="163"/>
    </location>
</feature>
<feature type="repeat" description="ANK" evidence="6">
    <location>
        <begin position="195"/>
        <end position="227"/>
    </location>
</feature>
<dbReference type="RefSeq" id="XP_022340794.1">
    <property type="nucleotide sequence ID" value="XM_022485086.1"/>
</dbReference>
<dbReference type="PROSITE" id="PS50088">
    <property type="entry name" value="ANK_REPEAT"/>
    <property type="match status" value="3"/>
</dbReference>
<gene>
    <name evidence="8 9" type="primary">LOC111135222</name>
</gene>
<evidence type="ECO:0000313" key="7">
    <source>
        <dbReference type="Proteomes" id="UP000694844"/>
    </source>
</evidence>
<reference evidence="8 9" key="1">
    <citation type="submission" date="2025-04" db="UniProtKB">
        <authorList>
            <consortium name="RefSeq"/>
        </authorList>
    </citation>
    <scope>IDENTIFICATION</scope>
    <source>
        <tissue evidence="8 9">Whole sample</tissue>
    </source>
</reference>
<feature type="repeat" description="ANK" evidence="6">
    <location>
        <begin position="98"/>
        <end position="130"/>
    </location>
</feature>
<evidence type="ECO:0000256" key="2">
    <source>
        <dbReference type="ARBA" id="ARBA00022737"/>
    </source>
</evidence>
<dbReference type="GeneID" id="111135222"/>
<dbReference type="Proteomes" id="UP000694844">
    <property type="component" value="Chromosome 5"/>
</dbReference>
<dbReference type="PANTHER" id="PTHR24173:SF82">
    <property type="entry name" value="FI19351P1"/>
    <property type="match status" value="1"/>
</dbReference>
<comment type="similarity">
    <text evidence="5">Belongs to the fem-1 family.</text>
</comment>
<dbReference type="InterPro" id="IPR036770">
    <property type="entry name" value="Ankyrin_rpt-contain_sf"/>
</dbReference>
<evidence type="ECO:0000256" key="5">
    <source>
        <dbReference type="ARBA" id="ARBA00038500"/>
    </source>
</evidence>
<dbReference type="PANTHER" id="PTHR24173">
    <property type="entry name" value="ANKYRIN REPEAT CONTAINING"/>
    <property type="match status" value="1"/>
</dbReference>
<dbReference type="OrthoDB" id="4429489at2759"/>
<sequence length="650" mass="73354">MMSSCTSVRTDDVDVSWYASIVHNCIQEDKLNKLKATLRKFSKDQRRRIVAHKIIGNAPLFTACLKGLVHIVNYLLEECFADIEQRGIYEVEQDHSRHVVTPLWCAAVANHLEVVKTLVLHNAEINSPSDTQSTPVRSACYMTNIPIVKFLVDHGADIHKPNVNGGTCLINSVQDPFLCEYLIKKGANVNARDNSGNLALHYAIREDQLETVKLLLRYGSDYKAKNVFGDDALQTAALRGYTGIVRHILDNTEQTPTDAIHSLELLGANLVDEIHNISGAIDIWRKAMTLRFLDPQNIIAKEIPINTVYAYQHAKEPHNLEELNKLSEADDVYMQALLIRERILGPNHKDTTFGLMYRGAVYADSHRYQRCVDLWMYAYMLRHSKGDPLKQECLFTVQALVKLFWEMQVELESNATEERVRICDALDVFAKLTEQIIDGQHVINIQKGDQFSSECNLVEDFQLLLQLSLHMIHLISQLPQSEEEGFNFKRVVHQLVSANPRGQEGESLLHLSVDPKISLTSEEFFSPFPSLAVVQILIDCGADINAVDHKRNTALHNSIKFLTYSELQNEGILACLLGHGAHVDVYNGDGQSALTLIQTAGLPVFPLQYRSLQCLASEVIMKNNIPFQNEVPSSLIPFIKMHGHSKYMEH</sequence>
<keyword evidence="3" id="KW-0833">Ubl conjugation pathway</keyword>
<dbReference type="Gene3D" id="1.25.40.20">
    <property type="entry name" value="Ankyrin repeat-containing domain"/>
    <property type="match status" value="3"/>
</dbReference>
<dbReference type="RefSeq" id="XP_022340795.1">
    <property type="nucleotide sequence ID" value="XM_022485087.1"/>
</dbReference>
<organism evidence="7 8">
    <name type="scientific">Crassostrea virginica</name>
    <name type="common">Eastern oyster</name>
    <dbReference type="NCBI Taxonomy" id="6565"/>
    <lineage>
        <taxon>Eukaryota</taxon>
        <taxon>Metazoa</taxon>
        <taxon>Spiralia</taxon>
        <taxon>Lophotrochozoa</taxon>
        <taxon>Mollusca</taxon>
        <taxon>Bivalvia</taxon>
        <taxon>Autobranchia</taxon>
        <taxon>Pteriomorphia</taxon>
        <taxon>Ostreida</taxon>
        <taxon>Ostreoidea</taxon>
        <taxon>Ostreidae</taxon>
        <taxon>Crassostrea</taxon>
    </lineage>
</organism>
<evidence type="ECO:0000313" key="9">
    <source>
        <dbReference type="RefSeq" id="XP_022340795.1"/>
    </source>
</evidence>